<evidence type="ECO:0000256" key="2">
    <source>
        <dbReference type="ARBA" id="ARBA00022490"/>
    </source>
</evidence>
<dbReference type="GO" id="GO:0051539">
    <property type="term" value="F:4 iron, 4 sulfur cluster binding"/>
    <property type="evidence" value="ECO:0007669"/>
    <property type="project" value="UniProtKB-UniRule"/>
</dbReference>
<dbReference type="PANTHER" id="PTHR10949">
    <property type="entry name" value="LIPOYL SYNTHASE"/>
    <property type="match status" value="1"/>
</dbReference>
<dbReference type="Pfam" id="PF16881">
    <property type="entry name" value="LIAS_N"/>
    <property type="match status" value="1"/>
</dbReference>
<dbReference type="PROSITE" id="PS51918">
    <property type="entry name" value="RADICAL_SAM"/>
    <property type="match status" value="1"/>
</dbReference>
<evidence type="ECO:0000313" key="12">
    <source>
        <dbReference type="Proteomes" id="UP001317532"/>
    </source>
</evidence>
<evidence type="ECO:0000256" key="4">
    <source>
        <dbReference type="ARBA" id="ARBA00022691"/>
    </source>
</evidence>
<name>A0AAN1XVV6_UNVUL</name>
<reference evidence="11 12" key="1">
    <citation type="journal article" date="2022" name="ISME Commun">
        <title>Vulcanimicrobium alpinus gen. nov. sp. nov., the first cultivated representative of the candidate phylum 'Eremiobacterota', is a metabolically versatile aerobic anoxygenic phototroph.</title>
        <authorList>
            <person name="Yabe S."/>
            <person name="Muto K."/>
            <person name="Abe K."/>
            <person name="Yokota A."/>
            <person name="Staudigel H."/>
            <person name="Tebo B.M."/>
        </authorList>
    </citation>
    <scope>NUCLEOTIDE SEQUENCE [LARGE SCALE GENOMIC DNA]</scope>
    <source>
        <strain evidence="11 12">WC8-2</strain>
    </source>
</reference>
<dbReference type="Proteomes" id="UP001317532">
    <property type="component" value="Chromosome"/>
</dbReference>
<dbReference type="HAMAP" id="MF_00206">
    <property type="entry name" value="Lipoyl_synth"/>
    <property type="match status" value="1"/>
</dbReference>
<dbReference type="SFLD" id="SFLDS00029">
    <property type="entry name" value="Radical_SAM"/>
    <property type="match status" value="1"/>
</dbReference>
<feature type="binding site" evidence="9">
    <location>
        <position position="286"/>
    </location>
    <ligand>
        <name>[4Fe-4S] cluster</name>
        <dbReference type="ChEBI" id="CHEBI:49883"/>
        <label>1</label>
    </ligand>
</feature>
<dbReference type="FunFam" id="3.20.20.70:FF:000040">
    <property type="entry name" value="Lipoyl synthase"/>
    <property type="match status" value="1"/>
</dbReference>
<dbReference type="RefSeq" id="WP_317996459.1">
    <property type="nucleotide sequence ID" value="NZ_AP025523.1"/>
</dbReference>
<dbReference type="InterPro" id="IPR007197">
    <property type="entry name" value="rSAM"/>
</dbReference>
<keyword evidence="5 9" id="KW-0479">Metal-binding</keyword>
<dbReference type="GO" id="GO:0005737">
    <property type="term" value="C:cytoplasm"/>
    <property type="evidence" value="ECO:0007669"/>
    <property type="project" value="UniProtKB-SubCell"/>
</dbReference>
<dbReference type="SFLD" id="SFLDG01058">
    <property type="entry name" value="lipoyl_synthase_like"/>
    <property type="match status" value="1"/>
</dbReference>
<comment type="similarity">
    <text evidence="9">Belongs to the radical SAM superfamily. Lipoyl synthase family.</text>
</comment>
<dbReference type="GO" id="GO:0046872">
    <property type="term" value="F:metal ion binding"/>
    <property type="evidence" value="ECO:0007669"/>
    <property type="project" value="UniProtKB-KW"/>
</dbReference>
<comment type="function">
    <text evidence="9">Catalyzes the radical-mediated insertion of two sulfur atoms into the C-6 and C-8 positions of the octanoyl moiety bound to the lipoyl domains of lipoate-dependent enzymes, thereby converting the octanoylated domains into lipoylated derivatives.</text>
</comment>
<dbReference type="SFLD" id="SFLDF00271">
    <property type="entry name" value="lipoyl_synthase"/>
    <property type="match status" value="1"/>
</dbReference>
<comment type="catalytic activity">
    <reaction evidence="8 9">
        <text>[[Fe-S] cluster scaffold protein carrying a second [4Fe-4S](2+) cluster] + N(6)-octanoyl-L-lysyl-[protein] + 2 oxidized [2Fe-2S]-[ferredoxin] + 2 S-adenosyl-L-methionine + 4 H(+) = [[Fe-S] cluster scaffold protein] + N(6)-[(R)-dihydrolipoyl]-L-lysyl-[protein] + 4 Fe(3+) + 2 hydrogen sulfide + 2 5'-deoxyadenosine + 2 L-methionine + 2 reduced [2Fe-2S]-[ferredoxin]</text>
        <dbReference type="Rhea" id="RHEA:16585"/>
        <dbReference type="Rhea" id="RHEA-COMP:9928"/>
        <dbReference type="Rhea" id="RHEA-COMP:10000"/>
        <dbReference type="Rhea" id="RHEA-COMP:10001"/>
        <dbReference type="Rhea" id="RHEA-COMP:10475"/>
        <dbReference type="Rhea" id="RHEA-COMP:14568"/>
        <dbReference type="Rhea" id="RHEA-COMP:14569"/>
        <dbReference type="ChEBI" id="CHEBI:15378"/>
        <dbReference type="ChEBI" id="CHEBI:17319"/>
        <dbReference type="ChEBI" id="CHEBI:29034"/>
        <dbReference type="ChEBI" id="CHEBI:29919"/>
        <dbReference type="ChEBI" id="CHEBI:33722"/>
        <dbReference type="ChEBI" id="CHEBI:33737"/>
        <dbReference type="ChEBI" id="CHEBI:33738"/>
        <dbReference type="ChEBI" id="CHEBI:57844"/>
        <dbReference type="ChEBI" id="CHEBI:59789"/>
        <dbReference type="ChEBI" id="CHEBI:78809"/>
        <dbReference type="ChEBI" id="CHEBI:83100"/>
        <dbReference type="EC" id="2.8.1.8"/>
    </reaction>
</comment>
<dbReference type="GO" id="GO:0016992">
    <property type="term" value="F:lipoate synthase activity"/>
    <property type="evidence" value="ECO:0007669"/>
    <property type="project" value="UniProtKB-UniRule"/>
</dbReference>
<feature type="binding site" evidence="9">
    <location>
        <position position="71"/>
    </location>
    <ligand>
        <name>[4Fe-4S] cluster</name>
        <dbReference type="ChEBI" id="CHEBI:49883"/>
        <label>2</label>
        <note>4Fe-4S-S-AdoMet</note>
    </ligand>
</feature>
<dbReference type="SMART" id="SM00729">
    <property type="entry name" value="Elp3"/>
    <property type="match status" value="1"/>
</dbReference>
<feature type="domain" description="Radical SAM core" evidence="10">
    <location>
        <begin position="57"/>
        <end position="275"/>
    </location>
</feature>
<evidence type="ECO:0000256" key="6">
    <source>
        <dbReference type="ARBA" id="ARBA00023004"/>
    </source>
</evidence>
<evidence type="ECO:0000256" key="7">
    <source>
        <dbReference type="ARBA" id="ARBA00023014"/>
    </source>
</evidence>
<dbReference type="GO" id="GO:0009249">
    <property type="term" value="P:protein lipoylation"/>
    <property type="evidence" value="ECO:0007669"/>
    <property type="project" value="UniProtKB-UniRule"/>
</dbReference>
<dbReference type="InterPro" id="IPR058240">
    <property type="entry name" value="rSAM_sf"/>
</dbReference>
<keyword evidence="6 9" id="KW-0408">Iron</keyword>
<evidence type="ECO:0000256" key="8">
    <source>
        <dbReference type="ARBA" id="ARBA00047326"/>
    </source>
</evidence>
<keyword evidence="1 9" id="KW-0004">4Fe-4S</keyword>
<feature type="binding site" evidence="9">
    <location>
        <position position="45"/>
    </location>
    <ligand>
        <name>[4Fe-4S] cluster</name>
        <dbReference type="ChEBI" id="CHEBI:49883"/>
        <label>1</label>
    </ligand>
</feature>
<evidence type="ECO:0000256" key="1">
    <source>
        <dbReference type="ARBA" id="ARBA00022485"/>
    </source>
</evidence>
<keyword evidence="4 9" id="KW-0949">S-adenosyl-L-methionine</keyword>
<gene>
    <name evidence="9 11" type="primary">lipA</name>
    <name evidence="11" type="ORF">WPS_06970</name>
</gene>
<keyword evidence="2 9" id="KW-0963">Cytoplasm</keyword>
<evidence type="ECO:0000256" key="9">
    <source>
        <dbReference type="HAMAP-Rule" id="MF_00206"/>
    </source>
</evidence>
<dbReference type="PANTHER" id="PTHR10949:SF0">
    <property type="entry name" value="LIPOYL SYNTHASE, MITOCHONDRIAL"/>
    <property type="match status" value="1"/>
</dbReference>
<evidence type="ECO:0000256" key="5">
    <source>
        <dbReference type="ARBA" id="ARBA00022723"/>
    </source>
</evidence>
<sequence>MTTIDLISPEPPKRKPEWLKVRLPSGESYEHVLGEVRRLQLHTVCQEAMCPNIGECWGAGTATIMILGDTCTRGCHFCNVKTGSPKGEVDWLEPKRVAEAVAELGWKYLVLTAVDRDDLADGGAAIFAGTVRMIRKKVADAKVECLTGDFAGDLAALDIVLDAQPEVLAHNLETVERLQSSVRDRRANYRQSLAVLEHAKRSGKVTYTKTSLMLGLGETEDEIAQAMDDARAIGVDIFTMGQYLQPTKRHLKVQEFVTPEKFARLKAVGDAKRFVQVVAGPLSRSSYHAEQAFV</sequence>
<feature type="binding site" evidence="9">
    <location>
        <position position="50"/>
    </location>
    <ligand>
        <name>[4Fe-4S] cluster</name>
        <dbReference type="ChEBI" id="CHEBI:49883"/>
        <label>1</label>
    </ligand>
</feature>
<dbReference type="NCBIfam" id="TIGR00510">
    <property type="entry name" value="lipA"/>
    <property type="match status" value="1"/>
</dbReference>
<accession>A0AAN1XVV6</accession>
<dbReference type="InterPro" id="IPR013785">
    <property type="entry name" value="Aldolase_TIM"/>
</dbReference>
<dbReference type="Pfam" id="PF04055">
    <property type="entry name" value="Radical_SAM"/>
    <property type="match status" value="1"/>
</dbReference>
<evidence type="ECO:0000259" key="10">
    <source>
        <dbReference type="PROSITE" id="PS51918"/>
    </source>
</evidence>
<dbReference type="AlphaFoldDB" id="A0AAN1XVV6"/>
<dbReference type="PIRSF" id="PIRSF005963">
    <property type="entry name" value="Lipoyl_synth"/>
    <property type="match status" value="1"/>
</dbReference>
<dbReference type="EC" id="2.8.1.8" evidence="9"/>
<proteinExistence type="inferred from homology"/>
<comment type="pathway">
    <text evidence="9">Protein modification; protein lipoylation via endogenous pathway; protein N(6)-(lipoyl)lysine from octanoyl-[acyl-carrier-protein]: step 2/2.</text>
</comment>
<protein>
    <recommendedName>
        <fullName evidence="9">Lipoyl synthase</fullName>
        <ecNumber evidence="9">2.8.1.8</ecNumber>
    </recommendedName>
    <alternativeName>
        <fullName evidence="9">Lip-syn</fullName>
        <shortName evidence="9">LS</shortName>
    </alternativeName>
    <alternativeName>
        <fullName evidence="9">Lipoate synthase</fullName>
    </alternativeName>
    <alternativeName>
        <fullName evidence="9">Lipoic acid synthase</fullName>
    </alternativeName>
    <alternativeName>
        <fullName evidence="9">Sulfur insertion protein LipA</fullName>
    </alternativeName>
</protein>
<comment type="subcellular location">
    <subcellularLocation>
        <location evidence="9">Cytoplasm</location>
    </subcellularLocation>
</comment>
<dbReference type="SUPFAM" id="SSF102114">
    <property type="entry name" value="Radical SAM enzymes"/>
    <property type="match status" value="1"/>
</dbReference>
<evidence type="ECO:0000256" key="3">
    <source>
        <dbReference type="ARBA" id="ARBA00022679"/>
    </source>
</evidence>
<feature type="binding site" evidence="9">
    <location>
        <position position="56"/>
    </location>
    <ligand>
        <name>[4Fe-4S] cluster</name>
        <dbReference type="ChEBI" id="CHEBI:49883"/>
        <label>1</label>
    </ligand>
</feature>
<keyword evidence="7 9" id="KW-0411">Iron-sulfur</keyword>
<dbReference type="NCBIfam" id="NF009544">
    <property type="entry name" value="PRK12928.1"/>
    <property type="match status" value="1"/>
</dbReference>
<feature type="binding site" evidence="9">
    <location>
        <position position="78"/>
    </location>
    <ligand>
        <name>[4Fe-4S] cluster</name>
        <dbReference type="ChEBI" id="CHEBI:49883"/>
        <label>2</label>
        <note>4Fe-4S-S-AdoMet</note>
    </ligand>
</feature>
<dbReference type="NCBIfam" id="NF004019">
    <property type="entry name" value="PRK05481.1"/>
    <property type="match status" value="1"/>
</dbReference>
<feature type="binding site" evidence="9">
    <location>
        <position position="75"/>
    </location>
    <ligand>
        <name>[4Fe-4S] cluster</name>
        <dbReference type="ChEBI" id="CHEBI:49883"/>
        <label>2</label>
        <note>4Fe-4S-S-AdoMet</note>
    </ligand>
</feature>
<dbReference type="KEGG" id="vab:WPS_06970"/>
<keyword evidence="3 9" id="KW-0808">Transferase</keyword>
<dbReference type="CDD" id="cd01335">
    <property type="entry name" value="Radical_SAM"/>
    <property type="match status" value="1"/>
</dbReference>
<evidence type="ECO:0000313" key="11">
    <source>
        <dbReference type="EMBL" id="BDE05421.1"/>
    </source>
</evidence>
<dbReference type="Gene3D" id="3.20.20.70">
    <property type="entry name" value="Aldolase class I"/>
    <property type="match status" value="1"/>
</dbReference>
<dbReference type="EMBL" id="AP025523">
    <property type="protein sequence ID" value="BDE05421.1"/>
    <property type="molecule type" value="Genomic_DNA"/>
</dbReference>
<dbReference type="InterPro" id="IPR003698">
    <property type="entry name" value="Lipoyl_synth"/>
</dbReference>
<organism evidence="11 12">
    <name type="scientific">Vulcanimicrobium alpinum</name>
    <dbReference type="NCBI Taxonomy" id="3016050"/>
    <lineage>
        <taxon>Bacteria</taxon>
        <taxon>Bacillati</taxon>
        <taxon>Vulcanimicrobiota</taxon>
        <taxon>Vulcanimicrobiia</taxon>
        <taxon>Vulcanimicrobiales</taxon>
        <taxon>Vulcanimicrobiaceae</taxon>
        <taxon>Vulcanimicrobium</taxon>
    </lineage>
</organism>
<comment type="cofactor">
    <cofactor evidence="9">
        <name>[4Fe-4S] cluster</name>
        <dbReference type="ChEBI" id="CHEBI:49883"/>
    </cofactor>
    <text evidence="9">Binds 2 [4Fe-4S] clusters per subunit. One cluster is coordinated with 3 cysteines and an exchangeable S-adenosyl-L-methionine.</text>
</comment>
<keyword evidence="12" id="KW-1185">Reference proteome</keyword>
<dbReference type="InterPro" id="IPR006638">
    <property type="entry name" value="Elp3/MiaA/NifB-like_rSAM"/>
</dbReference>
<dbReference type="InterPro" id="IPR031691">
    <property type="entry name" value="LIAS_N"/>
</dbReference>